<accession>A0A6J5LUX1</accession>
<proteinExistence type="predicted"/>
<reference evidence="1" key="1">
    <citation type="submission" date="2020-04" db="EMBL/GenBank/DDBJ databases">
        <authorList>
            <person name="Chiriac C."/>
            <person name="Salcher M."/>
            <person name="Ghai R."/>
            <person name="Kavagutti S V."/>
        </authorList>
    </citation>
    <scope>NUCLEOTIDE SEQUENCE</scope>
</reference>
<gene>
    <name evidence="1" type="ORF">UFOVP328_431</name>
</gene>
<evidence type="ECO:0000313" key="1">
    <source>
        <dbReference type="EMBL" id="CAB4138238.1"/>
    </source>
</evidence>
<dbReference type="EMBL" id="LR796341">
    <property type="protein sequence ID" value="CAB4138238.1"/>
    <property type="molecule type" value="Genomic_DNA"/>
</dbReference>
<name>A0A6J5LUX1_9CAUD</name>
<organism evidence="1">
    <name type="scientific">uncultured Caudovirales phage</name>
    <dbReference type="NCBI Taxonomy" id="2100421"/>
    <lineage>
        <taxon>Viruses</taxon>
        <taxon>Duplodnaviria</taxon>
        <taxon>Heunggongvirae</taxon>
        <taxon>Uroviricota</taxon>
        <taxon>Caudoviricetes</taxon>
        <taxon>Peduoviridae</taxon>
        <taxon>Maltschvirus</taxon>
        <taxon>Maltschvirus maltsch</taxon>
    </lineage>
</organism>
<sequence length="469" mass="47230">MSTNLTPFSSDGGFSTTGNVVAENVLVTASIGVSGVASPAPTISGFGSINSVNFNASGNISLGGGRINGGTATVVQDGINSIALAPGATMDLFGFPFTTTPTRGRLTISGDISTTEALGTWYYQSVNNNYTYQLYTDSTYTTLVDASGWTPYTGGGIVDITLQSPPANIVINSNGFTSTFDNTGDLTLPGSLSVVGGTISLTGEGVLRSIDDTVTLLSLNTSTGNANSVYLGSSGGLGFNDQEAGGNWLEIFRNGAEPQITVPVGRGNLYIQTSQGETPYNWTFGNTGNLSAPGNVSAVGNITGGNLTVGSGTITGGNVNGAIFNGNVAFGTGTVGGSGNITGGNISAIGNITGNIAGFAIGYRDIPQVSFTGNATIATTDAGKHFYSTQSSNFTLTIANNSSQGFQVGAAITVVNQGTGTITIAQGSGVILYLAGNATAGNRSVSTFGMATIMKVATNTWFINGTGVS</sequence>
<protein>
    <submittedName>
        <fullName evidence="1">Uncharacterized protein</fullName>
    </submittedName>
</protein>